<dbReference type="InterPro" id="IPR013083">
    <property type="entry name" value="Znf_RING/FYVE/PHD"/>
</dbReference>
<dbReference type="Gene3D" id="3.30.40.10">
    <property type="entry name" value="Zinc/RING finger domain, C3HC4 (zinc finger)"/>
    <property type="match status" value="1"/>
</dbReference>
<dbReference type="InterPro" id="IPR001005">
    <property type="entry name" value="SANT/Myb"/>
</dbReference>
<keyword evidence="4" id="KW-0804">Transcription</keyword>
<proteinExistence type="predicted"/>
<keyword evidence="6" id="KW-0863">Zinc-finger</keyword>
<dbReference type="SMART" id="SM00184">
    <property type="entry name" value="RING"/>
    <property type="match status" value="1"/>
</dbReference>
<feature type="domain" description="SANT" evidence="11">
    <location>
        <begin position="547"/>
        <end position="598"/>
    </location>
</feature>
<evidence type="ECO:0000259" key="9">
    <source>
        <dbReference type="PROSITE" id="PS50089"/>
    </source>
</evidence>
<evidence type="ECO:0000259" key="12">
    <source>
        <dbReference type="PROSITE" id="PS51294"/>
    </source>
</evidence>
<dbReference type="GO" id="GO:0003677">
    <property type="term" value="F:DNA binding"/>
    <property type="evidence" value="ECO:0007669"/>
    <property type="project" value="UniProtKB-KW"/>
</dbReference>
<dbReference type="InterPro" id="IPR017884">
    <property type="entry name" value="SANT_dom"/>
</dbReference>
<evidence type="ECO:0000256" key="6">
    <source>
        <dbReference type="PROSITE-ProRule" id="PRU00175"/>
    </source>
</evidence>
<dbReference type="InterPro" id="IPR009057">
    <property type="entry name" value="Homeodomain-like_sf"/>
</dbReference>
<evidence type="ECO:0000259" key="11">
    <source>
        <dbReference type="PROSITE" id="PS51293"/>
    </source>
</evidence>
<evidence type="ECO:0000256" key="2">
    <source>
        <dbReference type="ARBA" id="ARBA00023015"/>
    </source>
</evidence>
<dbReference type="PROSITE" id="PS51293">
    <property type="entry name" value="SANT"/>
    <property type="match status" value="1"/>
</dbReference>
<evidence type="ECO:0000313" key="14">
    <source>
        <dbReference type="Proteomes" id="UP000029120"/>
    </source>
</evidence>
<dbReference type="SMART" id="SM00717">
    <property type="entry name" value="SANT"/>
    <property type="match status" value="1"/>
</dbReference>
<evidence type="ECO:0000256" key="4">
    <source>
        <dbReference type="ARBA" id="ARBA00023163"/>
    </source>
</evidence>
<keyword evidence="14" id="KW-1185">Reference proteome</keyword>
<dbReference type="PROSITE" id="PS50090">
    <property type="entry name" value="MYB_LIKE"/>
    <property type="match status" value="1"/>
</dbReference>
<dbReference type="OrthoDB" id="8062037at2759"/>
<dbReference type="CDD" id="cd16448">
    <property type="entry name" value="RING-H2"/>
    <property type="match status" value="1"/>
</dbReference>
<comment type="subcellular location">
    <subcellularLocation>
        <location evidence="1">Nucleus</location>
    </subcellularLocation>
</comment>
<dbReference type="GO" id="GO:0005634">
    <property type="term" value="C:nucleus"/>
    <property type="evidence" value="ECO:0007669"/>
    <property type="project" value="UniProtKB-SubCell"/>
</dbReference>
<dbReference type="InterPro" id="IPR017930">
    <property type="entry name" value="Myb_dom"/>
</dbReference>
<dbReference type="PANTHER" id="PTHR47344">
    <property type="entry name" value="RING ZINC FINGER PROTEIN-RELATED"/>
    <property type="match status" value="1"/>
</dbReference>
<dbReference type="Pfam" id="PF00249">
    <property type="entry name" value="Myb_DNA-binding"/>
    <property type="match status" value="1"/>
</dbReference>
<dbReference type="GO" id="GO:0010468">
    <property type="term" value="P:regulation of gene expression"/>
    <property type="evidence" value="ECO:0007669"/>
    <property type="project" value="UniProtKB-ARBA"/>
</dbReference>
<dbReference type="PROSITE" id="PS50089">
    <property type="entry name" value="ZF_RING_2"/>
    <property type="match status" value="1"/>
</dbReference>
<dbReference type="InterPro" id="IPR001841">
    <property type="entry name" value="Znf_RING"/>
</dbReference>
<keyword evidence="6" id="KW-0479">Metal-binding</keyword>
<keyword evidence="2" id="KW-0805">Transcription regulation</keyword>
<dbReference type="PROSITE" id="PS51294">
    <property type="entry name" value="HTH_MYB"/>
    <property type="match status" value="1"/>
</dbReference>
<gene>
    <name evidence="13" type="ordered locus">AALP_Aa6g017500</name>
</gene>
<dbReference type="Proteomes" id="UP000029120">
    <property type="component" value="Chromosome 6"/>
</dbReference>
<feature type="region of interest" description="Disordered" evidence="8">
    <location>
        <begin position="597"/>
        <end position="623"/>
    </location>
</feature>
<organism evidence="13 14">
    <name type="scientific">Arabis alpina</name>
    <name type="common">Alpine rock-cress</name>
    <dbReference type="NCBI Taxonomy" id="50452"/>
    <lineage>
        <taxon>Eukaryota</taxon>
        <taxon>Viridiplantae</taxon>
        <taxon>Streptophyta</taxon>
        <taxon>Embryophyta</taxon>
        <taxon>Tracheophyta</taxon>
        <taxon>Spermatophyta</taxon>
        <taxon>Magnoliopsida</taxon>
        <taxon>eudicotyledons</taxon>
        <taxon>Gunneridae</taxon>
        <taxon>Pentapetalae</taxon>
        <taxon>rosids</taxon>
        <taxon>malvids</taxon>
        <taxon>Brassicales</taxon>
        <taxon>Brassicaceae</taxon>
        <taxon>Arabideae</taxon>
        <taxon>Arabis</taxon>
    </lineage>
</organism>
<evidence type="ECO:0000256" key="3">
    <source>
        <dbReference type="ARBA" id="ARBA00023125"/>
    </source>
</evidence>
<feature type="region of interest" description="Disordered" evidence="8">
    <location>
        <begin position="314"/>
        <end position="345"/>
    </location>
</feature>
<dbReference type="eggNOG" id="KOG0724">
    <property type="taxonomic scope" value="Eukaryota"/>
</dbReference>
<dbReference type="eggNOG" id="KOG0827">
    <property type="taxonomic scope" value="Eukaryota"/>
</dbReference>
<evidence type="ECO:0000256" key="5">
    <source>
        <dbReference type="ARBA" id="ARBA00023242"/>
    </source>
</evidence>
<dbReference type="NCBIfam" id="TIGR01557">
    <property type="entry name" value="myb_SHAQKYF"/>
    <property type="match status" value="1"/>
</dbReference>
<evidence type="ECO:0000256" key="8">
    <source>
        <dbReference type="SAM" id="MobiDB-lite"/>
    </source>
</evidence>
<feature type="compositionally biased region" description="Basic and acidic residues" evidence="8">
    <location>
        <begin position="326"/>
        <end position="345"/>
    </location>
</feature>
<dbReference type="PANTHER" id="PTHR47344:SF1">
    <property type="entry name" value="RING ZINC FINGER PROTEIN-RELATED"/>
    <property type="match status" value="1"/>
</dbReference>
<dbReference type="Gramene" id="KFK30709">
    <property type="protein sequence ID" value="KFK30709"/>
    <property type="gene ID" value="AALP_AA6G017500"/>
</dbReference>
<feature type="domain" description="HTH myb-type" evidence="12">
    <location>
        <begin position="544"/>
        <end position="598"/>
    </location>
</feature>
<reference evidence="14" key="1">
    <citation type="journal article" date="2015" name="Nat. Plants">
        <title>Genome expansion of Arabis alpina linked with retrotransposition and reduced symmetric DNA methylation.</title>
        <authorList>
            <person name="Willing E.M."/>
            <person name="Rawat V."/>
            <person name="Mandakova T."/>
            <person name="Maumus F."/>
            <person name="James G.V."/>
            <person name="Nordstroem K.J."/>
            <person name="Becker C."/>
            <person name="Warthmann N."/>
            <person name="Chica C."/>
            <person name="Szarzynska B."/>
            <person name="Zytnicki M."/>
            <person name="Albani M.C."/>
            <person name="Kiefer C."/>
            <person name="Bergonzi S."/>
            <person name="Castaings L."/>
            <person name="Mateos J.L."/>
            <person name="Berns M.C."/>
            <person name="Bujdoso N."/>
            <person name="Piofczyk T."/>
            <person name="de Lorenzo L."/>
            <person name="Barrero-Sicilia C."/>
            <person name="Mateos I."/>
            <person name="Piednoel M."/>
            <person name="Hagmann J."/>
            <person name="Chen-Min-Tao R."/>
            <person name="Iglesias-Fernandez R."/>
            <person name="Schuster S.C."/>
            <person name="Alonso-Blanco C."/>
            <person name="Roudier F."/>
            <person name="Carbonero P."/>
            <person name="Paz-Ares J."/>
            <person name="Davis S.J."/>
            <person name="Pecinka A."/>
            <person name="Quesneville H."/>
            <person name="Colot V."/>
            <person name="Lysak M.A."/>
            <person name="Weigel D."/>
            <person name="Coupland G."/>
            <person name="Schneeberger K."/>
        </authorList>
    </citation>
    <scope>NUCLEOTIDE SEQUENCE [LARGE SCALE GENOMIC DNA]</scope>
    <source>
        <strain evidence="14">cv. Pajares</strain>
    </source>
</reference>
<dbReference type="Pfam" id="PF13639">
    <property type="entry name" value="zf-RING_2"/>
    <property type="match status" value="1"/>
</dbReference>
<feature type="coiled-coil region" evidence="7">
    <location>
        <begin position="245"/>
        <end position="279"/>
    </location>
</feature>
<name>A0A087GLF7_ARAAL</name>
<feature type="coiled-coil region" evidence="7">
    <location>
        <begin position="101"/>
        <end position="135"/>
    </location>
</feature>
<keyword evidence="7" id="KW-0175">Coiled coil</keyword>
<sequence length="800" mass="89400">MTEENAAANAICSICYEDLKPVAENLQSISACGHVFHELCLQQWFEYCPATNKRNCPICKQKCSLKDPFRLYFQSSENQIDSKKSDDKIEEEDPVLLRNEVNRLEGKIHNLTLALENQKKVNVDISDKLNQCKEQIKEDKVKKWEAMQEILAAQNLLKAKSEECVQLNFRCGELHERTMALAKELASLKLVSDISLDEDDVRKLALLGNNANTKDTIDTLVKSLVSRNKSYKELLAKCNQLGRGEALSSERLEKALEKIDKLKKQVREFELITEERENKALRDLKFSKNYSGREVSQPGNESVASFRMFPSDNTVEKISTPPLGRFDIRHSDSNTKDQKGEDTNVQEKHCNPMMKDMKFNISNNDPISSVSPRINGAGGISFLSGLNQNLGRWNKQGDRNLATPTLGGSVSGKDDLIAFGPDGKGGRIKILRSNPQLSNVNASSGSGKRVKFGTKTNGSSSQENRLGYITKNANANSETRFLELLSMVSVNPRPTQGFPFLDPVNMSFNSPTPNSDGFRLTPIAPVTTVSFSEDSTMKIRKPYTIKKSRENWTEQEHDKFLEALHLFDRDWKKIEAFVGSKTVVQIRSHAQKYFLKVQKSGTNEHLPPPRPKRKASHPYPQKAPKNVALTSHVVGSLPASNVPSLIEPGYLYNADSQSLLGNPAVCVSSSSSWSHESANPPIPLIEEEPGVSATALPKNLCYSTSSKEDTRRLLGVTKPKDEDSCDKPPRVMPNFAEVYSFIGSVFDPNTTGHLQRLKEMDPINMETVLLLMRNLSLNLTSPEFAEQRKLISSYSAKTLK</sequence>
<dbReference type="SUPFAM" id="SSF46689">
    <property type="entry name" value="Homeodomain-like"/>
    <property type="match status" value="1"/>
</dbReference>
<feature type="domain" description="Myb-like" evidence="10">
    <location>
        <begin position="544"/>
        <end position="594"/>
    </location>
</feature>
<feature type="domain" description="RING-type" evidence="9">
    <location>
        <begin position="12"/>
        <end position="60"/>
    </location>
</feature>
<dbReference type="SUPFAM" id="SSF57850">
    <property type="entry name" value="RING/U-box"/>
    <property type="match status" value="1"/>
</dbReference>
<dbReference type="Gene3D" id="1.10.10.60">
    <property type="entry name" value="Homeodomain-like"/>
    <property type="match status" value="1"/>
</dbReference>
<keyword evidence="3" id="KW-0238">DNA-binding</keyword>
<evidence type="ECO:0000256" key="7">
    <source>
        <dbReference type="SAM" id="Coils"/>
    </source>
</evidence>
<dbReference type="CDD" id="cd00167">
    <property type="entry name" value="SANT"/>
    <property type="match status" value="1"/>
</dbReference>
<dbReference type="AlphaFoldDB" id="A0A087GLF7"/>
<dbReference type="InterPro" id="IPR006447">
    <property type="entry name" value="Myb_dom_plants"/>
</dbReference>
<protein>
    <submittedName>
        <fullName evidence="13">Uncharacterized protein</fullName>
    </submittedName>
</protein>
<dbReference type="FunFam" id="1.10.10.60:FF:000023">
    <property type="entry name" value="protein REVEILLE 6 isoform X1"/>
    <property type="match status" value="1"/>
</dbReference>
<evidence type="ECO:0000256" key="1">
    <source>
        <dbReference type="ARBA" id="ARBA00004123"/>
    </source>
</evidence>
<dbReference type="GO" id="GO:0008270">
    <property type="term" value="F:zinc ion binding"/>
    <property type="evidence" value="ECO:0007669"/>
    <property type="project" value="UniProtKB-KW"/>
</dbReference>
<accession>A0A087GLF7</accession>
<dbReference type="EMBL" id="CM002874">
    <property type="protein sequence ID" value="KFK30709.1"/>
    <property type="molecule type" value="Genomic_DNA"/>
</dbReference>
<keyword evidence="6" id="KW-0862">Zinc</keyword>
<evidence type="ECO:0000313" key="13">
    <source>
        <dbReference type="EMBL" id="KFK30709.1"/>
    </source>
</evidence>
<feature type="region of interest" description="Disordered" evidence="8">
    <location>
        <begin position="439"/>
        <end position="460"/>
    </location>
</feature>
<keyword evidence="5" id="KW-0539">Nucleus</keyword>
<evidence type="ECO:0000259" key="10">
    <source>
        <dbReference type="PROSITE" id="PS50090"/>
    </source>
</evidence>
<dbReference type="Pfam" id="PF24904">
    <property type="entry name" value="RVE6"/>
    <property type="match status" value="1"/>
</dbReference>